<organism evidence="1 2">
    <name type="scientific">Sphaerobolus stellatus (strain SS14)</name>
    <dbReference type="NCBI Taxonomy" id="990650"/>
    <lineage>
        <taxon>Eukaryota</taxon>
        <taxon>Fungi</taxon>
        <taxon>Dikarya</taxon>
        <taxon>Basidiomycota</taxon>
        <taxon>Agaricomycotina</taxon>
        <taxon>Agaricomycetes</taxon>
        <taxon>Phallomycetidae</taxon>
        <taxon>Geastrales</taxon>
        <taxon>Sphaerobolaceae</taxon>
        <taxon>Sphaerobolus</taxon>
    </lineage>
</organism>
<sequence>MHHIPLVYLTDQYCRESASDDILSPPRPCSRKENSLSIADWTQAWPRFLALVAIHLPQEYDTWKTHFERIRDAKDIALDWELWLAYDIEVRRCSCHHPLDPAIFHSAIWNDLRAKYRPQVVPPQKKPEIRKHKSVADLQEARARVKKQLEEVVIMSRKMKPLLQTTHPIS</sequence>
<dbReference type="EMBL" id="KN837226">
    <property type="protein sequence ID" value="KIJ32497.1"/>
    <property type="molecule type" value="Genomic_DNA"/>
</dbReference>
<evidence type="ECO:0000313" key="2">
    <source>
        <dbReference type="Proteomes" id="UP000054279"/>
    </source>
</evidence>
<evidence type="ECO:0000313" key="1">
    <source>
        <dbReference type="EMBL" id="KIJ32497.1"/>
    </source>
</evidence>
<protein>
    <submittedName>
        <fullName evidence="1">Uncharacterized protein</fullName>
    </submittedName>
</protein>
<dbReference type="HOGENOM" id="CLU_1571626_0_0_1"/>
<reference evidence="1 2" key="1">
    <citation type="submission" date="2014-06" db="EMBL/GenBank/DDBJ databases">
        <title>Evolutionary Origins and Diversification of the Mycorrhizal Mutualists.</title>
        <authorList>
            <consortium name="DOE Joint Genome Institute"/>
            <consortium name="Mycorrhizal Genomics Consortium"/>
            <person name="Kohler A."/>
            <person name="Kuo A."/>
            <person name="Nagy L.G."/>
            <person name="Floudas D."/>
            <person name="Copeland A."/>
            <person name="Barry K.W."/>
            <person name="Cichocki N."/>
            <person name="Veneault-Fourrey C."/>
            <person name="LaButti K."/>
            <person name="Lindquist E.A."/>
            <person name="Lipzen A."/>
            <person name="Lundell T."/>
            <person name="Morin E."/>
            <person name="Murat C."/>
            <person name="Riley R."/>
            <person name="Ohm R."/>
            <person name="Sun H."/>
            <person name="Tunlid A."/>
            <person name="Henrissat B."/>
            <person name="Grigoriev I.V."/>
            <person name="Hibbett D.S."/>
            <person name="Martin F."/>
        </authorList>
    </citation>
    <scope>NUCLEOTIDE SEQUENCE [LARGE SCALE GENOMIC DNA]</scope>
    <source>
        <strain evidence="1 2">SS14</strain>
    </source>
</reference>
<name>A0A0C9UTD6_SPHS4</name>
<dbReference type="OrthoDB" id="2973373at2759"/>
<gene>
    <name evidence="1" type="ORF">M422DRAFT_35797</name>
</gene>
<keyword evidence="2" id="KW-1185">Reference proteome</keyword>
<dbReference type="AlphaFoldDB" id="A0A0C9UTD6"/>
<accession>A0A0C9UTD6</accession>
<proteinExistence type="predicted"/>
<dbReference type="Proteomes" id="UP000054279">
    <property type="component" value="Unassembled WGS sequence"/>
</dbReference>